<evidence type="ECO:0000256" key="4">
    <source>
        <dbReference type="SAM" id="MobiDB-lite"/>
    </source>
</evidence>
<feature type="region of interest" description="Disordered" evidence="4">
    <location>
        <begin position="297"/>
        <end position="325"/>
    </location>
</feature>
<keyword evidence="1" id="KW-0677">Repeat</keyword>
<name>A0A9F7R477_ICTPU</name>
<evidence type="ECO:0000256" key="2">
    <source>
        <dbReference type="ARBA" id="ARBA00022884"/>
    </source>
</evidence>
<dbReference type="SUPFAM" id="SSF54928">
    <property type="entry name" value="RNA-binding domain, RBD"/>
    <property type="match status" value="2"/>
</dbReference>
<proteinExistence type="predicted"/>
<dbReference type="GO" id="GO:0003723">
    <property type="term" value="F:RNA binding"/>
    <property type="evidence" value="ECO:0007669"/>
    <property type="project" value="UniProtKB-UniRule"/>
</dbReference>
<feature type="region of interest" description="Disordered" evidence="4">
    <location>
        <begin position="193"/>
        <end position="216"/>
    </location>
</feature>
<evidence type="ECO:0000313" key="6">
    <source>
        <dbReference type="Proteomes" id="UP000221080"/>
    </source>
</evidence>
<organism evidence="6 7">
    <name type="scientific">Ictalurus punctatus</name>
    <name type="common">Channel catfish</name>
    <name type="synonym">Silurus punctatus</name>
    <dbReference type="NCBI Taxonomy" id="7998"/>
    <lineage>
        <taxon>Eukaryota</taxon>
        <taxon>Metazoa</taxon>
        <taxon>Chordata</taxon>
        <taxon>Craniata</taxon>
        <taxon>Vertebrata</taxon>
        <taxon>Euteleostomi</taxon>
        <taxon>Actinopterygii</taxon>
        <taxon>Neopterygii</taxon>
        <taxon>Teleostei</taxon>
        <taxon>Ostariophysi</taxon>
        <taxon>Siluriformes</taxon>
        <taxon>Ictaluridae</taxon>
        <taxon>Ictalurus</taxon>
    </lineage>
</organism>
<feature type="domain" description="RRM" evidence="5">
    <location>
        <begin position="9"/>
        <end position="87"/>
    </location>
</feature>
<dbReference type="InterPro" id="IPR000504">
    <property type="entry name" value="RRM_dom"/>
</dbReference>
<accession>A0A9F7R477</accession>
<dbReference type="InterPro" id="IPR035979">
    <property type="entry name" value="RBD_domain_sf"/>
</dbReference>
<protein>
    <submittedName>
        <fullName evidence="7">Polyadenylate-binding protein 1-like</fullName>
    </submittedName>
</protein>
<dbReference type="GeneID" id="108262888"/>
<gene>
    <name evidence="7" type="primary">LOC108262888</name>
</gene>
<dbReference type="PROSITE" id="PS50102">
    <property type="entry name" value="RRM"/>
    <property type="match status" value="2"/>
</dbReference>
<dbReference type="RefSeq" id="XP_053535056.1">
    <property type="nucleotide sequence ID" value="XM_053679081.1"/>
</dbReference>
<evidence type="ECO:0000313" key="7">
    <source>
        <dbReference type="RefSeq" id="XP_053535056.1"/>
    </source>
</evidence>
<keyword evidence="2 3" id="KW-0694">RNA-binding</keyword>
<dbReference type="Pfam" id="PF00076">
    <property type="entry name" value="RRM_1"/>
    <property type="match status" value="2"/>
</dbReference>
<dbReference type="PANTHER" id="PTHR24012">
    <property type="entry name" value="RNA BINDING PROTEIN"/>
    <property type="match status" value="1"/>
</dbReference>
<reference evidence="7" key="2">
    <citation type="submission" date="2025-08" db="UniProtKB">
        <authorList>
            <consortium name="RefSeq"/>
        </authorList>
    </citation>
    <scope>IDENTIFICATION</scope>
    <source>
        <tissue evidence="7">Blood</tissue>
    </source>
</reference>
<dbReference type="AlphaFoldDB" id="A0A9F7R477"/>
<evidence type="ECO:0000259" key="5">
    <source>
        <dbReference type="PROSITE" id="PS50102"/>
    </source>
</evidence>
<evidence type="ECO:0000256" key="3">
    <source>
        <dbReference type="PROSITE-ProRule" id="PRU00176"/>
    </source>
</evidence>
<keyword evidence="6" id="KW-1185">Reference proteome</keyword>
<dbReference type="OrthoDB" id="19742at2759"/>
<dbReference type="SMART" id="SM00360">
    <property type="entry name" value="RRM"/>
    <property type="match status" value="2"/>
</dbReference>
<feature type="compositionally biased region" description="Polar residues" evidence="4">
    <location>
        <begin position="194"/>
        <end position="211"/>
    </location>
</feature>
<dbReference type="Proteomes" id="UP000221080">
    <property type="component" value="Chromosome 3"/>
</dbReference>
<sequence>MKSASFQMASLYVGNLHPAVTESVLLEKFSSVRRVHSLHLCRNKRTGTSLQYGFINFLHQADAERALDLLNFDILLGKPVRIMWSQRDSSLRNNSMAFYDTFSTFGNILSCKVVCDENGSRGYGYVHFESAKAAIKRLNGMVFNDRKVFITHVKSCQMHQSENKMTVKDVNSKQNLDVSVDDEHLHKEIHLLEPSSTPKAQNPTANNTSIHQVKPRTSTHRATQDVQLQSFQNMLVVIAPAVKHLQANQVLGMGLAAVPIEVKAVPAAVPAAVKAVPPTIPAAGIKAVLTAVPAAGPDASPAHVRDEQLTKDTQDTHQSQDTQTAVPALSRTPLTIYML</sequence>
<feature type="domain" description="RRM" evidence="5">
    <location>
        <begin position="98"/>
        <end position="155"/>
    </location>
</feature>
<dbReference type="KEGG" id="ipu:108262888"/>
<reference evidence="6" key="1">
    <citation type="journal article" date="2016" name="Nat. Commun.">
        <title>The channel catfish genome sequence provides insights into the evolution of scale formation in teleosts.</title>
        <authorList>
            <person name="Liu Z."/>
            <person name="Liu S."/>
            <person name="Yao J."/>
            <person name="Bao L."/>
            <person name="Zhang J."/>
            <person name="Li Y."/>
            <person name="Jiang C."/>
            <person name="Sun L."/>
            <person name="Wang R."/>
            <person name="Zhang Y."/>
            <person name="Zhou T."/>
            <person name="Zeng Q."/>
            <person name="Fu Q."/>
            <person name="Gao S."/>
            <person name="Li N."/>
            <person name="Koren S."/>
            <person name="Jiang Y."/>
            <person name="Zimin A."/>
            <person name="Xu P."/>
            <person name="Phillippy A.M."/>
            <person name="Geng X."/>
            <person name="Song L."/>
            <person name="Sun F."/>
            <person name="Li C."/>
            <person name="Wang X."/>
            <person name="Chen A."/>
            <person name="Jin Y."/>
            <person name="Yuan Z."/>
            <person name="Yang Y."/>
            <person name="Tan S."/>
            <person name="Peatman E."/>
            <person name="Lu J."/>
            <person name="Qin Z."/>
            <person name="Dunham R."/>
            <person name="Li Z."/>
            <person name="Sonstegard T."/>
            <person name="Feng J."/>
            <person name="Danzmann R.G."/>
            <person name="Schroeder S."/>
            <person name="Scheffler B."/>
            <person name="Duke M.V."/>
            <person name="Ballard L."/>
            <person name="Kucuktas H."/>
            <person name="Kaltenboeck L."/>
            <person name="Liu H."/>
            <person name="Armbruster J."/>
            <person name="Xie Y."/>
            <person name="Kirby M.L."/>
            <person name="Tian Y."/>
            <person name="Flanagan M.E."/>
            <person name="Mu W."/>
            <person name="Waldbieser G.C."/>
        </authorList>
    </citation>
    <scope>NUCLEOTIDE SEQUENCE [LARGE SCALE GENOMIC DNA]</scope>
    <source>
        <strain evidence="6">SDA103</strain>
    </source>
</reference>
<dbReference type="Gene3D" id="3.30.70.330">
    <property type="match status" value="2"/>
</dbReference>
<dbReference type="InterPro" id="IPR012677">
    <property type="entry name" value="Nucleotide-bd_a/b_plait_sf"/>
</dbReference>
<feature type="compositionally biased region" description="Basic and acidic residues" evidence="4">
    <location>
        <begin position="303"/>
        <end position="315"/>
    </location>
</feature>
<evidence type="ECO:0000256" key="1">
    <source>
        <dbReference type="ARBA" id="ARBA00022737"/>
    </source>
</evidence>